<dbReference type="CDD" id="cd18873">
    <property type="entry name" value="NUDIX_NadM_like"/>
    <property type="match status" value="1"/>
</dbReference>
<dbReference type="EMBL" id="ABYW01000012">
    <property type="protein sequence ID" value="EEE42387.1"/>
    <property type="molecule type" value="Genomic_DNA"/>
</dbReference>
<dbReference type="SUPFAM" id="SSF55811">
    <property type="entry name" value="Nudix"/>
    <property type="match status" value="1"/>
</dbReference>
<sequence length="141" mass="15889">MMGDYKIPSLTTDIFIFDENTDFILIKRKNDPFKNHWALPGGFVEYGETVETAAIREAKEETNIDVELLDLVNVYSKPDRDPRGHTITVAYIAKGNMDNKKADSDACEIGIFSQKDLVNIELAFDHAKIINDCLNAVSSKF</sequence>
<evidence type="ECO:0000256" key="1">
    <source>
        <dbReference type="ARBA" id="ARBA00022801"/>
    </source>
</evidence>
<dbReference type="InterPro" id="IPR020476">
    <property type="entry name" value="Nudix_hydrolase"/>
</dbReference>
<protein>
    <submittedName>
        <fullName evidence="3">Hydrolase, NUDIX family</fullName>
    </submittedName>
</protein>
<reference evidence="3 4" key="1">
    <citation type="submission" date="2008-10" db="EMBL/GenBank/DDBJ databases">
        <authorList>
            <person name="Fulton L."/>
            <person name="Clifton S."/>
            <person name="Fulton B."/>
            <person name="Xu J."/>
            <person name="Minx P."/>
            <person name="Pepin K.H."/>
            <person name="Johnson M."/>
            <person name="Bhonagiri V."/>
            <person name="Nash W.E."/>
            <person name="Mardis E.R."/>
            <person name="Wilson R.K."/>
        </authorList>
    </citation>
    <scope>NUCLEOTIDE SEQUENCE [LARGE SCALE GENOMIC DNA]</scope>
    <source>
        <strain evidence="3 4">DSM 2375</strain>
    </source>
</reference>
<accession>B9AFZ7</accession>
<dbReference type="InterPro" id="IPR020084">
    <property type="entry name" value="NUDIX_hydrolase_CS"/>
</dbReference>
<dbReference type="InterPro" id="IPR015797">
    <property type="entry name" value="NUDIX_hydrolase-like_dom_sf"/>
</dbReference>
<dbReference type="PATRIC" id="fig|483214.13.peg.1245"/>
<proteinExistence type="predicted"/>
<dbReference type="PANTHER" id="PTHR43736">
    <property type="entry name" value="ADP-RIBOSE PYROPHOSPHATASE"/>
    <property type="match status" value="1"/>
</dbReference>
<dbReference type="PROSITE" id="PS51462">
    <property type="entry name" value="NUDIX"/>
    <property type="match status" value="1"/>
</dbReference>
<gene>
    <name evidence="3" type="ORF">METSMIALI_01298</name>
</gene>
<dbReference type="InterPro" id="IPR000086">
    <property type="entry name" value="NUDIX_hydrolase_dom"/>
</dbReference>
<dbReference type="GO" id="GO:0016787">
    <property type="term" value="F:hydrolase activity"/>
    <property type="evidence" value="ECO:0007669"/>
    <property type="project" value="UniProtKB-KW"/>
</dbReference>
<organism evidence="3 4">
    <name type="scientific">Methanobrevibacter smithii DSM 2375</name>
    <dbReference type="NCBI Taxonomy" id="483214"/>
    <lineage>
        <taxon>Archaea</taxon>
        <taxon>Methanobacteriati</taxon>
        <taxon>Methanobacteriota</taxon>
        <taxon>Methanomada group</taxon>
        <taxon>Methanobacteria</taxon>
        <taxon>Methanobacteriales</taxon>
        <taxon>Methanobacteriaceae</taxon>
        <taxon>Methanobrevibacter</taxon>
    </lineage>
</organism>
<evidence type="ECO:0000313" key="4">
    <source>
        <dbReference type="Proteomes" id="UP000003489"/>
    </source>
</evidence>
<dbReference type="Gene3D" id="3.90.79.10">
    <property type="entry name" value="Nucleoside Triphosphate Pyrophosphohydrolase"/>
    <property type="match status" value="1"/>
</dbReference>
<dbReference type="HOGENOM" id="CLU_037162_20_3_2"/>
<reference evidence="3 4" key="2">
    <citation type="submission" date="2008-11" db="EMBL/GenBank/DDBJ databases">
        <title>Draft genome sequence of Methanobrevibacter smithii (DSM 2375).</title>
        <authorList>
            <person name="Sudarsanam P."/>
            <person name="Ley R."/>
            <person name="Guruge J."/>
            <person name="Turnbaugh P.J."/>
            <person name="Mahowald M."/>
            <person name="Liep D."/>
            <person name="Gordon J."/>
        </authorList>
    </citation>
    <scope>NUCLEOTIDE SEQUENCE [LARGE SCALE GENOMIC DNA]</scope>
    <source>
        <strain evidence="3 4">DSM 2375</strain>
    </source>
</reference>
<evidence type="ECO:0000259" key="2">
    <source>
        <dbReference type="PROSITE" id="PS51462"/>
    </source>
</evidence>
<keyword evidence="1 3" id="KW-0378">Hydrolase</keyword>
<comment type="caution">
    <text evidence="3">The sequence shown here is derived from an EMBL/GenBank/DDBJ whole genome shotgun (WGS) entry which is preliminary data.</text>
</comment>
<dbReference type="PROSITE" id="PS00893">
    <property type="entry name" value="NUDIX_BOX"/>
    <property type="match status" value="1"/>
</dbReference>
<dbReference type="PANTHER" id="PTHR43736:SF1">
    <property type="entry name" value="DIHYDRONEOPTERIN TRIPHOSPHATE DIPHOSPHATASE"/>
    <property type="match status" value="1"/>
</dbReference>
<dbReference type="AlphaFoldDB" id="B9AFZ7"/>
<feature type="domain" description="Nudix hydrolase" evidence="2">
    <location>
        <begin position="7"/>
        <end position="137"/>
    </location>
</feature>
<dbReference type="Pfam" id="PF00293">
    <property type="entry name" value="NUDIX"/>
    <property type="match status" value="1"/>
</dbReference>
<dbReference type="PRINTS" id="PR00502">
    <property type="entry name" value="NUDIXFAMILY"/>
</dbReference>
<evidence type="ECO:0000313" key="3">
    <source>
        <dbReference type="EMBL" id="EEE42387.1"/>
    </source>
</evidence>
<dbReference type="Proteomes" id="UP000003489">
    <property type="component" value="Unassembled WGS sequence"/>
</dbReference>
<name>B9AFZ7_METSM</name>